<name>A0A0W1R5N6_9EURY</name>
<protein>
    <submittedName>
        <fullName evidence="1">Uncharacterized protein</fullName>
    </submittedName>
</protein>
<accession>A0A0W1R5N6</accession>
<organism evidence="1 2">
    <name type="scientific">Haloprofundus marisrubri</name>
    <dbReference type="NCBI Taxonomy" id="1514971"/>
    <lineage>
        <taxon>Archaea</taxon>
        <taxon>Methanobacteriati</taxon>
        <taxon>Methanobacteriota</taxon>
        <taxon>Stenosarchaea group</taxon>
        <taxon>Halobacteria</taxon>
        <taxon>Halobacteriales</taxon>
        <taxon>Haloferacaceae</taxon>
        <taxon>Haloprofundus</taxon>
    </lineage>
</organism>
<dbReference type="AlphaFoldDB" id="A0A0W1R5N6"/>
<sequence length="68" mass="7433">MSSIPVHESASHSAVDWTFAPTHVAFDGGWTKLPIQRAKTSITRMPPTSATSVPYRVCSTPIDSVTRY</sequence>
<reference evidence="1 2" key="1">
    <citation type="submission" date="2015-12" db="EMBL/GenBank/DDBJ databases">
        <title>Haloprofundus marisrubri gen. nov., sp. nov., an extremely halophilic archaeon isolated from the Discovery deep brine-seawater interface in the Red Sea.</title>
        <authorList>
            <person name="Zhang G."/>
            <person name="Stingl U."/>
            <person name="Rashid M."/>
        </authorList>
    </citation>
    <scope>NUCLEOTIDE SEQUENCE [LARGE SCALE GENOMIC DNA]</scope>
    <source>
        <strain evidence="1 2">SB9</strain>
    </source>
</reference>
<evidence type="ECO:0000313" key="2">
    <source>
        <dbReference type="Proteomes" id="UP000054387"/>
    </source>
</evidence>
<proteinExistence type="predicted"/>
<dbReference type="EMBL" id="LOPU01000031">
    <property type="protein sequence ID" value="KTG08397.1"/>
    <property type="molecule type" value="Genomic_DNA"/>
</dbReference>
<gene>
    <name evidence="1" type="ORF">AUR64_19390</name>
</gene>
<comment type="caution">
    <text evidence="1">The sequence shown here is derived from an EMBL/GenBank/DDBJ whole genome shotgun (WGS) entry which is preliminary data.</text>
</comment>
<keyword evidence="2" id="KW-1185">Reference proteome</keyword>
<evidence type="ECO:0000313" key="1">
    <source>
        <dbReference type="EMBL" id="KTG08397.1"/>
    </source>
</evidence>
<dbReference type="Proteomes" id="UP000054387">
    <property type="component" value="Unassembled WGS sequence"/>
</dbReference>
<dbReference type="STRING" id="1514971.AUR64_19390"/>